<feature type="region of interest" description="Disordered" evidence="3">
    <location>
        <begin position="37"/>
        <end position="60"/>
    </location>
</feature>
<dbReference type="Gene3D" id="1.10.510.10">
    <property type="entry name" value="Transferase(Phosphotransferase) domain 1"/>
    <property type="match status" value="1"/>
</dbReference>
<dbReference type="OrthoDB" id="68483at2759"/>
<dbReference type="InterPro" id="IPR018490">
    <property type="entry name" value="cNMP-bd_dom_sf"/>
</dbReference>
<keyword evidence="7" id="KW-1185">Reference proteome</keyword>
<dbReference type="AlphaFoldDB" id="A0A5B8MKL1"/>
<dbReference type="GO" id="GO:0035556">
    <property type="term" value="P:intracellular signal transduction"/>
    <property type="evidence" value="ECO:0007669"/>
    <property type="project" value="TreeGrafter"/>
</dbReference>
<keyword evidence="6" id="KW-0418">Kinase</keyword>
<gene>
    <name evidence="6" type="ORF">A3770_05p36860</name>
</gene>
<proteinExistence type="predicted"/>
<dbReference type="GO" id="GO:0004674">
    <property type="term" value="F:protein serine/threonine kinase activity"/>
    <property type="evidence" value="ECO:0007669"/>
    <property type="project" value="TreeGrafter"/>
</dbReference>
<dbReference type="GO" id="GO:0005524">
    <property type="term" value="F:ATP binding"/>
    <property type="evidence" value="ECO:0007669"/>
    <property type="project" value="UniProtKB-KW"/>
</dbReference>
<keyword evidence="1" id="KW-0547">Nucleotide-binding</keyword>
<name>A0A5B8MKL1_9CHLO</name>
<feature type="domain" description="Protein kinase" evidence="4">
    <location>
        <begin position="94"/>
        <end position="348"/>
    </location>
</feature>
<dbReference type="InterPro" id="IPR008266">
    <property type="entry name" value="Tyr_kinase_AS"/>
</dbReference>
<dbReference type="PROSITE" id="PS50042">
    <property type="entry name" value="CNMP_BINDING_3"/>
    <property type="match status" value="2"/>
</dbReference>
<protein>
    <submittedName>
        <fullName evidence="6">Calcium/calmodulin-dependent protein kinase</fullName>
    </submittedName>
</protein>
<dbReference type="PROSITE" id="PS00109">
    <property type="entry name" value="PROTEIN_KINASE_TYR"/>
    <property type="match status" value="1"/>
</dbReference>
<sequence length="605" mass="68120">MELEEVCQAGVTGHVKCPYVRLYRYLSSCVCGARKSESGEERNQMTPTRSKKERNKKSNKLRKDVEEVLRLSEMKLNVDCVMKDKRGVMHFRNYILLRHINTGSLATVKLGINIKTGSLEALKILSKKDFSMLNLGFAKYCTFLMLLDHPNVIRSNSLIKDSNGEFYVIAMEYADGGHVMSEDSYTKECTPMRLSRVKGLFLQMITGTQYLHSRGIIHGDLTLKNMLMSGERLKISDMDSAAHFSCPQRRRTTPAYCAPEIVNGTEEEPNYSYKSDVWALGICLYIMLHGRLPFPGTNKFQVYNNILEGKVEFRKDLSKEITKLLAGMLEPCPVKRFGMKEIVNNTWLKRFMLKKAIMESFNTEPMKNLGNSSVFATYKRGETIFKKGESGNTVFFILSGEVQVIDFWSSADKVKDSGYSASTNAEEEFPDEDEDAARLEKLSAYDGDNITFDLEYGVATNSMSEMYKSETTKMLMKLRGDGKRGGKWTEKSQPLRPRALVVGKGGSIGEISALRSIKNPKGTSPRVATCKALTKVKVMEIHVNSLNAQCLTNLEETSRQRVEAITMLETRKNLELIYNPKDSFSSLCSTTCGAAPAPNLDVDWV</sequence>
<dbReference type="PROSITE" id="PS50011">
    <property type="entry name" value="PROTEIN_KINASE_DOM"/>
    <property type="match status" value="1"/>
</dbReference>
<keyword evidence="2" id="KW-0067">ATP-binding</keyword>
<evidence type="ECO:0000256" key="2">
    <source>
        <dbReference type="ARBA" id="ARBA00022840"/>
    </source>
</evidence>
<dbReference type="Gene3D" id="2.60.120.10">
    <property type="entry name" value="Jelly Rolls"/>
    <property type="match status" value="1"/>
</dbReference>
<evidence type="ECO:0000256" key="3">
    <source>
        <dbReference type="SAM" id="MobiDB-lite"/>
    </source>
</evidence>
<evidence type="ECO:0000259" key="4">
    <source>
        <dbReference type="PROSITE" id="PS50011"/>
    </source>
</evidence>
<dbReference type="STRING" id="1764295.A0A5B8MKL1"/>
<feature type="compositionally biased region" description="Basic residues" evidence="3">
    <location>
        <begin position="49"/>
        <end position="60"/>
    </location>
</feature>
<dbReference type="InterPro" id="IPR000719">
    <property type="entry name" value="Prot_kinase_dom"/>
</dbReference>
<organism evidence="6 7">
    <name type="scientific">Chloropicon primus</name>
    <dbReference type="NCBI Taxonomy" id="1764295"/>
    <lineage>
        <taxon>Eukaryota</taxon>
        <taxon>Viridiplantae</taxon>
        <taxon>Chlorophyta</taxon>
        <taxon>Chloropicophyceae</taxon>
        <taxon>Chloropicales</taxon>
        <taxon>Chloropicaceae</taxon>
        <taxon>Chloropicon</taxon>
    </lineage>
</organism>
<dbReference type="Gene3D" id="3.30.200.20">
    <property type="entry name" value="Phosphorylase Kinase, domain 1"/>
    <property type="match status" value="1"/>
</dbReference>
<dbReference type="SUPFAM" id="SSF51206">
    <property type="entry name" value="cAMP-binding domain-like"/>
    <property type="match status" value="1"/>
</dbReference>
<dbReference type="EMBL" id="CP031038">
    <property type="protein sequence ID" value="QDZ21168.1"/>
    <property type="molecule type" value="Genomic_DNA"/>
</dbReference>
<dbReference type="Proteomes" id="UP000316726">
    <property type="component" value="Chromosome 5"/>
</dbReference>
<dbReference type="PANTHER" id="PTHR24346:SF77">
    <property type="entry name" value="SERINE THREONINE PROTEIN KINASE"/>
    <property type="match status" value="1"/>
</dbReference>
<reference evidence="6 7" key="1">
    <citation type="submission" date="2018-07" db="EMBL/GenBank/DDBJ databases">
        <title>The complete nuclear genome of the prasinophyte Chloropicon primus (CCMP1205).</title>
        <authorList>
            <person name="Pombert J.-F."/>
            <person name="Otis C."/>
            <person name="Turmel M."/>
            <person name="Lemieux C."/>
        </authorList>
    </citation>
    <scope>NUCLEOTIDE SEQUENCE [LARGE SCALE GENOMIC DNA]</scope>
    <source>
        <strain evidence="6 7">CCMP1205</strain>
    </source>
</reference>
<feature type="domain" description="Cyclic nucleotide-binding" evidence="5">
    <location>
        <begin position="357"/>
        <end position="405"/>
    </location>
</feature>
<dbReference type="GO" id="GO:0005737">
    <property type="term" value="C:cytoplasm"/>
    <property type="evidence" value="ECO:0007669"/>
    <property type="project" value="TreeGrafter"/>
</dbReference>
<evidence type="ECO:0000313" key="6">
    <source>
        <dbReference type="EMBL" id="QDZ21168.1"/>
    </source>
</evidence>
<keyword evidence="6" id="KW-0808">Transferase</keyword>
<dbReference type="InterPro" id="IPR000595">
    <property type="entry name" value="cNMP-bd_dom"/>
</dbReference>
<evidence type="ECO:0000259" key="5">
    <source>
        <dbReference type="PROSITE" id="PS50042"/>
    </source>
</evidence>
<dbReference type="Pfam" id="PF00069">
    <property type="entry name" value="Pkinase"/>
    <property type="match status" value="1"/>
</dbReference>
<evidence type="ECO:0000256" key="1">
    <source>
        <dbReference type="ARBA" id="ARBA00022741"/>
    </source>
</evidence>
<dbReference type="InterPro" id="IPR011009">
    <property type="entry name" value="Kinase-like_dom_sf"/>
</dbReference>
<dbReference type="CDD" id="cd00038">
    <property type="entry name" value="CAP_ED"/>
    <property type="match status" value="1"/>
</dbReference>
<dbReference type="SUPFAM" id="SSF56112">
    <property type="entry name" value="Protein kinase-like (PK-like)"/>
    <property type="match status" value="1"/>
</dbReference>
<accession>A0A5B8MKL1</accession>
<evidence type="ECO:0000313" key="7">
    <source>
        <dbReference type="Proteomes" id="UP000316726"/>
    </source>
</evidence>
<feature type="domain" description="Cyclic nucleotide-binding" evidence="5">
    <location>
        <begin position="502"/>
        <end position="547"/>
    </location>
</feature>
<dbReference type="PANTHER" id="PTHR24346">
    <property type="entry name" value="MAP/MICROTUBULE AFFINITY-REGULATING KINASE"/>
    <property type="match status" value="1"/>
</dbReference>
<dbReference type="InterPro" id="IPR014710">
    <property type="entry name" value="RmlC-like_jellyroll"/>
</dbReference>